<accession>A0A6N6M8I3</accession>
<proteinExistence type="predicted"/>
<dbReference type="PROSITE" id="PS51257">
    <property type="entry name" value="PROKAR_LIPOPROTEIN"/>
    <property type="match status" value="1"/>
</dbReference>
<evidence type="ECO:0000313" key="2">
    <source>
        <dbReference type="EMBL" id="KAB1064404.1"/>
    </source>
</evidence>
<sequence length="200" mass="21875">MKFFLRFLLCCFIYVSLSSCSKDDDQPEYEFSEIESVDGQSSWNFNSQADTSGPGSSNTDSNVTGSVLKLLANGCANIDASTPLTSSILQNGSYGNLRIVVKVNEFNASPVISEQNMINIAFSGFNLSIKPIDNFSDKNFVFYYNTDSNSLTGGNGPIEYTFNTNSIENRVHINLQSASIGDCTASAEIEFEGVEISNFY</sequence>
<dbReference type="EMBL" id="WACR01000005">
    <property type="protein sequence ID" value="KAB1064404.1"/>
    <property type="molecule type" value="Genomic_DNA"/>
</dbReference>
<gene>
    <name evidence="2" type="ORF">F3059_06795</name>
</gene>
<protein>
    <submittedName>
        <fullName evidence="2">Uncharacterized protein</fullName>
    </submittedName>
</protein>
<dbReference type="RefSeq" id="WP_151167540.1">
    <property type="nucleotide sequence ID" value="NZ_WACR01000005.1"/>
</dbReference>
<reference evidence="2 3" key="1">
    <citation type="submission" date="2019-09" db="EMBL/GenBank/DDBJ databases">
        <title>Genomes of Cryomorphaceae.</title>
        <authorList>
            <person name="Bowman J.P."/>
        </authorList>
    </citation>
    <scope>NUCLEOTIDE SEQUENCE [LARGE SCALE GENOMIC DNA]</scope>
    <source>
        <strain evidence="2 3">KCTC 52047</strain>
    </source>
</reference>
<feature type="chain" id="PRO_5027092331" evidence="1">
    <location>
        <begin position="22"/>
        <end position="200"/>
    </location>
</feature>
<name>A0A6N6M8I3_9FLAO</name>
<feature type="signal peptide" evidence="1">
    <location>
        <begin position="1"/>
        <end position="21"/>
    </location>
</feature>
<keyword evidence="3" id="KW-1185">Reference proteome</keyword>
<evidence type="ECO:0000256" key="1">
    <source>
        <dbReference type="SAM" id="SignalP"/>
    </source>
</evidence>
<dbReference type="AlphaFoldDB" id="A0A6N6M8I3"/>
<dbReference type="Proteomes" id="UP000435357">
    <property type="component" value="Unassembled WGS sequence"/>
</dbReference>
<evidence type="ECO:0000313" key="3">
    <source>
        <dbReference type="Proteomes" id="UP000435357"/>
    </source>
</evidence>
<organism evidence="2 3">
    <name type="scientific">Salibacter halophilus</name>
    <dbReference type="NCBI Taxonomy" id="1803916"/>
    <lineage>
        <taxon>Bacteria</taxon>
        <taxon>Pseudomonadati</taxon>
        <taxon>Bacteroidota</taxon>
        <taxon>Flavobacteriia</taxon>
        <taxon>Flavobacteriales</taxon>
        <taxon>Salibacteraceae</taxon>
        <taxon>Salibacter</taxon>
    </lineage>
</organism>
<comment type="caution">
    <text evidence="2">The sequence shown here is derived from an EMBL/GenBank/DDBJ whole genome shotgun (WGS) entry which is preliminary data.</text>
</comment>
<keyword evidence="1" id="KW-0732">Signal</keyword>